<evidence type="ECO:0000313" key="2">
    <source>
        <dbReference type="EMBL" id="KYD09762.1"/>
    </source>
</evidence>
<sequence>MIKTNQFYAKERKKMAENRAQKGKPTADTVKPTIAKEELEKAVHPTKRQNTPQ</sequence>
<dbReference type="eggNOG" id="ENOG5033J7Z">
    <property type="taxonomic scope" value="Bacteria"/>
</dbReference>
<feature type="region of interest" description="Disordered" evidence="1">
    <location>
        <begin position="1"/>
        <end position="53"/>
    </location>
</feature>
<dbReference type="Proteomes" id="UP000075455">
    <property type="component" value="Unassembled WGS sequence"/>
</dbReference>
<dbReference type="AlphaFoldDB" id="A0A150LDB3"/>
<feature type="compositionally biased region" description="Basic and acidic residues" evidence="1">
    <location>
        <begin position="34"/>
        <end position="43"/>
    </location>
</feature>
<gene>
    <name evidence="2" type="ORF">B4119_2610</name>
</gene>
<dbReference type="STRING" id="81408.B4119_2610"/>
<dbReference type="EMBL" id="LQYS01000095">
    <property type="protein sequence ID" value="KYD09762.1"/>
    <property type="molecule type" value="Genomic_DNA"/>
</dbReference>
<comment type="caution">
    <text evidence="2">The sequence shown here is derived from an EMBL/GenBank/DDBJ whole genome shotgun (WGS) entry which is preliminary data.</text>
</comment>
<name>A0A150LDB3_9BACL</name>
<protein>
    <submittedName>
        <fullName evidence="2">Uncharacterized protein</fullName>
    </submittedName>
</protein>
<proteinExistence type="predicted"/>
<evidence type="ECO:0000313" key="3">
    <source>
        <dbReference type="Proteomes" id="UP000075455"/>
    </source>
</evidence>
<accession>A0A150LDB3</accession>
<organism evidence="2 3">
    <name type="scientific">Saccharococcus caldoxylosilyticus</name>
    <dbReference type="NCBI Taxonomy" id="81408"/>
    <lineage>
        <taxon>Bacteria</taxon>
        <taxon>Bacillati</taxon>
        <taxon>Bacillota</taxon>
        <taxon>Bacilli</taxon>
        <taxon>Bacillales</taxon>
        <taxon>Anoxybacillaceae</taxon>
        <taxon>Saccharococcus</taxon>
    </lineage>
</organism>
<evidence type="ECO:0000256" key="1">
    <source>
        <dbReference type="SAM" id="MobiDB-lite"/>
    </source>
</evidence>
<dbReference type="PATRIC" id="fig|81408.3.peg.508"/>
<reference evidence="2 3" key="1">
    <citation type="submission" date="2016-01" db="EMBL/GenBank/DDBJ databases">
        <title>Draft Genome Sequences of Seven Thermophilic Sporeformers Isolated from Foods.</title>
        <authorList>
            <person name="Berendsen E.M."/>
            <person name="Wells-Bennik M.H."/>
            <person name="Krawcyk A.O."/>
            <person name="De Jong A."/>
            <person name="Holsappel S."/>
            <person name="Eijlander R.T."/>
            <person name="Kuipers O.P."/>
        </authorList>
    </citation>
    <scope>NUCLEOTIDE SEQUENCE [LARGE SCALE GENOMIC DNA]</scope>
    <source>
        <strain evidence="2 3">B4119</strain>
    </source>
</reference>